<dbReference type="GeneTree" id="ENSGT00940000159313"/>
<dbReference type="Gene3D" id="1.25.40.410">
    <property type="match status" value="1"/>
</dbReference>
<feature type="compositionally biased region" description="Polar residues" evidence="3">
    <location>
        <begin position="36"/>
        <end position="46"/>
    </location>
</feature>
<dbReference type="Gene3D" id="2.60.40.150">
    <property type="entry name" value="C2 domain"/>
    <property type="match status" value="1"/>
</dbReference>
<dbReference type="InterPro" id="IPR035892">
    <property type="entry name" value="C2_domain_sf"/>
</dbReference>
<evidence type="ECO:0000256" key="1">
    <source>
        <dbReference type="ARBA" id="ARBA00022658"/>
    </source>
</evidence>
<dbReference type="Proteomes" id="UP000694390">
    <property type="component" value="Unassembled WGS sequence"/>
</dbReference>
<sequence length="1490" mass="164537">GGTRCLQPQGPLRRFTSAPSSGGGAPAQRCYIGAPETSSPRLNSLQDPREVRPMWGSGDAVGGSLPAGPPRCPEFYEEFKLQLPPALTDNHHLLFTFFHVSCQPKQNAPLETPVGYTWVPLLQHGRLRTGPLCLPVSVEKPPPSYSVQLPGMKWVDNHKGVFHVELLAVSSVHTQDPALDKFFTLGHVLEEGHFPVRLRDTVLTEGSVEGELRASVAGLRGAGLGPLLAHCHRVLDKLLLLIARPPVIGGQIVNLGRAAFEAMAIMVNQIHRGLEASQGQHGHNPLLAAYVHFAFRLPAETPPAGNSEHGGTGPPGGPLTSMGLCVLVGAGISNSNPDLATAPGSPDDEVQKILGSKVRPALAVPQGRGTQHPQPLPCSAALHPLGWNQPPGLPLLHEELALQWVVSTSTVREAVIRQAWFFFRLVGKSMALHLHQAEKLEAPRRLRFPSRFVDDVAALVGAVSIEIASRYQKDVELVERLNSSLAFFLNDLLSLMDRGFVFSLIRLYYKQLSAAGAQNPPALVALRVDFLRIVCSHEHYVSLNLPWHSLSPPASPSPSVSSATSQGSAFSSPAQDQRVAGMFELSVPYRRQHFLAGLVLTELALILEPDAEGVFFLHKKVISTLHNLLCSHDADARYTTTPVRAHVAQLYLPLLSIVLDALPQLYDFTGDQRGRLVTVLGDEGDGDSSTISQSVAMAIAGSPLTDPRLSPQPPRPGGTLSAEASRTLLACLLWVLKNGDAGALQSWCAELPPLHLGRLLDLLYLCVACFEYKVGGLGDPAGRGDLGAGIHLAGGRSRGGGGPRAPGWEVEGWRALGWGWERWMLMPRSAPRSREEVEQEVLVEGNLATEANLVVLDMLEIIVQAKESMLDGVLRVLLHGMACTPSALFLQHCFASQRALVSKFPEMLFEEDTELCADLCLRLLGHCSSRVAAIRAHASASLYLLMRQNFEIGHVSNFARVKMQVTMSLSSLVGTSSNFSEEHLRRSLKTILTYAEEDAGLQDSSFSEQVQDLVFNLHMILTDTVKMKEHQEDPEMLIDLMYRIAKGYQNSPDLRLTWLQNMAAKHSSQGNHAEAAQCMVHAAALVAEYLSMLEDSRHLPVGCVSFQGISSNVLEESAVSDDVLSPDEEGICSGKFFTELGLVGLLEQAAAFFTMGGLYEAVNQVYKILIPIHEANREFKKLAALHGKLQDAFGKISSQRMFGTYFRVGFYGSKFGDLDEQEFVYKEPSITKLAEISHRLEEFYAERFGDDLVEIIKDSNPVDKGKLDPNKAYIQLTYVEPFFDTYELKERVTYFEKNYGLRTFLFCTPFTQDGRAHGELHEQHKRKTLLTTSHAFPYIRTRLPVVHKEEVILTPIEVAIEDMQKKMQELAFATHQDPADAKMLQMVLQGCVGTTVNQGPLEVAQVFLAEIPDDPRLYRHHNKLRLCFRDFTKRCEDALRKNKSLIGPDQREYHRELERNYLRLRESLHPLLSRRIPQLYAPLVPRSTHR</sequence>
<feature type="domain" description="C2 DOCK-type" evidence="4">
    <location>
        <begin position="1"/>
        <end position="169"/>
    </location>
</feature>
<reference evidence="6" key="1">
    <citation type="submission" date="2025-08" db="UniProtKB">
        <authorList>
            <consortium name="Ensembl"/>
        </authorList>
    </citation>
    <scope>IDENTIFICATION</scope>
</reference>
<dbReference type="GO" id="GO:0005085">
    <property type="term" value="F:guanyl-nucleotide exchange factor activity"/>
    <property type="evidence" value="ECO:0007669"/>
    <property type="project" value="UniProtKB-KW"/>
</dbReference>
<comment type="similarity">
    <text evidence="2">Belongs to the DOCK family.</text>
</comment>
<dbReference type="FunFam" id="1.25.40.410:FF:000002">
    <property type="entry name" value="Dedicator of cytokinesis protein 7"/>
    <property type="match status" value="1"/>
</dbReference>
<dbReference type="Pfam" id="PF14429">
    <property type="entry name" value="DOCK-C2"/>
    <property type="match status" value="1"/>
</dbReference>
<reference evidence="6" key="2">
    <citation type="submission" date="2025-09" db="UniProtKB">
        <authorList>
            <consortium name="Ensembl"/>
        </authorList>
    </citation>
    <scope>IDENTIFICATION</scope>
</reference>
<keyword evidence="7" id="KW-1185">Reference proteome</keyword>
<dbReference type="Pfam" id="PF20421">
    <property type="entry name" value="DHR-2_Lobe_C"/>
    <property type="match status" value="1"/>
</dbReference>
<dbReference type="FunFam" id="1.20.58.740:FF:000002">
    <property type="entry name" value="Dedicator of cytokinesis protein 7"/>
    <property type="match status" value="1"/>
</dbReference>
<dbReference type="PANTHER" id="PTHR23317">
    <property type="entry name" value="DEDICATOR OF CYTOKINESIS DOCK"/>
    <property type="match status" value="1"/>
</dbReference>
<accession>A0A8C4WMC9</accession>
<dbReference type="InterPro" id="IPR046773">
    <property type="entry name" value="DOCKER_Lobe_C"/>
</dbReference>
<evidence type="ECO:0000256" key="2">
    <source>
        <dbReference type="PROSITE-ProRule" id="PRU00983"/>
    </source>
</evidence>
<evidence type="ECO:0000313" key="6">
    <source>
        <dbReference type="Ensembl" id="ENSGEVP00005019863.1"/>
    </source>
</evidence>
<dbReference type="Pfam" id="PF06920">
    <property type="entry name" value="DHR-2_Lobe_A"/>
    <property type="match status" value="1"/>
</dbReference>
<organism evidence="6 7">
    <name type="scientific">Gopherus evgoodei</name>
    <name type="common">Goodes thornscrub tortoise</name>
    <dbReference type="NCBI Taxonomy" id="1825980"/>
    <lineage>
        <taxon>Eukaryota</taxon>
        <taxon>Metazoa</taxon>
        <taxon>Chordata</taxon>
        <taxon>Craniata</taxon>
        <taxon>Vertebrata</taxon>
        <taxon>Euteleostomi</taxon>
        <taxon>Archelosauria</taxon>
        <taxon>Testudinata</taxon>
        <taxon>Testudines</taxon>
        <taxon>Cryptodira</taxon>
        <taxon>Durocryptodira</taxon>
        <taxon>Testudinoidea</taxon>
        <taxon>Testudinidae</taxon>
        <taxon>Gopherus</taxon>
    </lineage>
</organism>
<feature type="domain" description="DOCKER" evidence="5">
    <location>
        <begin position="1046"/>
        <end position="1477"/>
    </location>
</feature>
<dbReference type="InterPro" id="IPR027357">
    <property type="entry name" value="DOCKER_dom"/>
</dbReference>
<protein>
    <submittedName>
        <fullName evidence="6">Dedicator of cytokinesis 6</fullName>
    </submittedName>
</protein>
<dbReference type="Gene3D" id="1.20.58.740">
    <property type="match status" value="1"/>
</dbReference>
<dbReference type="GO" id="GO:0005829">
    <property type="term" value="C:cytosol"/>
    <property type="evidence" value="ECO:0007669"/>
    <property type="project" value="TreeGrafter"/>
</dbReference>
<proteinExistence type="inferred from homology"/>
<evidence type="ECO:0000259" key="5">
    <source>
        <dbReference type="PROSITE" id="PS51651"/>
    </source>
</evidence>
<dbReference type="OrthoDB" id="47328at2759"/>
<keyword evidence="1" id="KW-0344">Guanine-nucleotide releasing factor</keyword>
<dbReference type="InterPro" id="IPR027007">
    <property type="entry name" value="C2_DOCK-type_domain"/>
</dbReference>
<dbReference type="InterPro" id="IPR043162">
    <property type="entry name" value="DOCK_C_lobe_C"/>
</dbReference>
<dbReference type="PROSITE" id="PS51650">
    <property type="entry name" value="C2_DOCK"/>
    <property type="match status" value="1"/>
</dbReference>
<dbReference type="Pfam" id="PF20422">
    <property type="entry name" value="DHR-2_Lobe_B"/>
    <property type="match status" value="1"/>
</dbReference>
<dbReference type="InterPro" id="IPR026791">
    <property type="entry name" value="DOCK"/>
</dbReference>
<evidence type="ECO:0000313" key="7">
    <source>
        <dbReference type="Proteomes" id="UP000694390"/>
    </source>
</evidence>
<dbReference type="InterPro" id="IPR046770">
    <property type="entry name" value="DOCKER_Lobe_B"/>
</dbReference>
<gene>
    <name evidence="6" type="primary">DOCK6</name>
</gene>
<dbReference type="Ensembl" id="ENSGEVT00005020867.1">
    <property type="protein sequence ID" value="ENSGEVP00005019863.1"/>
    <property type="gene ID" value="ENSGEVG00005013294.1"/>
</dbReference>
<dbReference type="InterPro" id="IPR043161">
    <property type="entry name" value="DOCK_C_lobe_A"/>
</dbReference>
<name>A0A8C4WMC9_9SAUR</name>
<dbReference type="GO" id="GO:0007264">
    <property type="term" value="P:small GTPase-mediated signal transduction"/>
    <property type="evidence" value="ECO:0007669"/>
    <property type="project" value="InterPro"/>
</dbReference>
<dbReference type="InterPro" id="IPR046769">
    <property type="entry name" value="DOCKER_Lobe_A"/>
</dbReference>
<dbReference type="PROSITE" id="PS51651">
    <property type="entry name" value="DOCKER"/>
    <property type="match status" value="1"/>
</dbReference>
<dbReference type="PANTHER" id="PTHR23317:SF65">
    <property type="entry name" value="DEDICATOR OF CYTOKINESIS PROTEIN 6"/>
    <property type="match status" value="1"/>
</dbReference>
<feature type="region of interest" description="Disordered" evidence="3">
    <location>
        <begin position="1"/>
        <end position="46"/>
    </location>
</feature>
<evidence type="ECO:0000259" key="4">
    <source>
        <dbReference type="PROSITE" id="PS51650"/>
    </source>
</evidence>
<evidence type="ECO:0000256" key="3">
    <source>
        <dbReference type="SAM" id="MobiDB-lite"/>
    </source>
</evidence>